<evidence type="ECO:0000313" key="3">
    <source>
        <dbReference type="Proteomes" id="UP001139971"/>
    </source>
</evidence>
<gene>
    <name evidence="2" type="ORF">OD750_026075</name>
</gene>
<proteinExistence type="predicted"/>
<dbReference type="RefSeq" id="WP_263543024.1">
    <property type="nucleotide sequence ID" value="NZ_JAOVZO020000023.1"/>
</dbReference>
<feature type="region of interest" description="Disordered" evidence="1">
    <location>
        <begin position="1"/>
        <end position="29"/>
    </location>
</feature>
<organism evidence="2 3">
    <name type="scientific">Tahibacter soli</name>
    <dbReference type="NCBI Taxonomy" id="2983605"/>
    <lineage>
        <taxon>Bacteria</taxon>
        <taxon>Pseudomonadati</taxon>
        <taxon>Pseudomonadota</taxon>
        <taxon>Gammaproteobacteria</taxon>
        <taxon>Lysobacterales</taxon>
        <taxon>Rhodanobacteraceae</taxon>
        <taxon>Tahibacter</taxon>
    </lineage>
</organism>
<dbReference type="Proteomes" id="UP001139971">
    <property type="component" value="Unassembled WGS sequence"/>
</dbReference>
<evidence type="ECO:0000313" key="2">
    <source>
        <dbReference type="EMBL" id="MDC8016008.1"/>
    </source>
</evidence>
<dbReference type="AlphaFoldDB" id="A0A9X3YRV9"/>
<keyword evidence="3" id="KW-1185">Reference proteome</keyword>
<comment type="caution">
    <text evidence="2">The sequence shown here is derived from an EMBL/GenBank/DDBJ whole genome shotgun (WGS) entry which is preliminary data.</text>
</comment>
<evidence type="ECO:0000256" key="1">
    <source>
        <dbReference type="SAM" id="MobiDB-lite"/>
    </source>
</evidence>
<accession>A0A9X3YRV9</accession>
<protein>
    <submittedName>
        <fullName evidence="2">Uncharacterized protein</fullName>
    </submittedName>
</protein>
<name>A0A9X3YRV9_9GAMM</name>
<sequence length="207" mass="22884">MHHHDAKDLNPDGAQHVVTAESPDDRKARKRIADENVDEALAETFPASDPISPFVPAKVPREYGSFEEFFQAYAEAYNRSLQGEVDETGIRSAYAAHFVSATPMGVAAGCNDATFGEQLRKAYAFYDGVGATVLTLRGVDARRIDDLHDIARVGWRGEYVRPRDGKSVTIDFEVTYLMQSLRPHQPQIFAFVAGDEMAALREHGLVA</sequence>
<reference evidence="2" key="1">
    <citation type="submission" date="2023-02" db="EMBL/GenBank/DDBJ databases">
        <title>Tahibacter soli sp. nov. isolated from soil.</title>
        <authorList>
            <person name="Baek J.H."/>
            <person name="Lee J.K."/>
            <person name="Choi D.G."/>
            <person name="Jeon C.O."/>
        </authorList>
    </citation>
    <scope>NUCLEOTIDE SEQUENCE</scope>
    <source>
        <strain evidence="2">BL</strain>
    </source>
</reference>
<feature type="compositionally biased region" description="Basic and acidic residues" evidence="1">
    <location>
        <begin position="1"/>
        <end position="10"/>
    </location>
</feature>
<dbReference type="EMBL" id="JAOVZO020000023">
    <property type="protein sequence ID" value="MDC8016008.1"/>
    <property type="molecule type" value="Genomic_DNA"/>
</dbReference>